<sequence>MTGPRETAAVATHGLDKRYGPHVALAGVELAVPEGAVYGLVGPNGAGKTTLLAVLAGLRRPSAGRVDLAVPRGRVALLPDTPQFEPWLTGREVVALARRLTAPGEPAGREDEVLADAELTAAADRRVGGYSRGMLQRLGLAATVVGRPGLLLLDEPASALDPAGRREVLDLIANLRGKATVVLSSHILADVQEVCDTVGILREGRLLFQGPLAELLVGRAVPAYLVRLRPPAAPAAAALRGLGWVRGVEALDGQRLRVTVRSLEEAERRLPGALADCGARVVSLAPQAADLEDVFLELTS</sequence>
<evidence type="ECO:0000256" key="1">
    <source>
        <dbReference type="ARBA" id="ARBA00005417"/>
    </source>
</evidence>
<accession>A0ABT0G2W8</accession>
<evidence type="ECO:0000256" key="2">
    <source>
        <dbReference type="ARBA" id="ARBA00022448"/>
    </source>
</evidence>
<keyword evidence="4 6" id="KW-0067">ATP-binding</keyword>
<name>A0ABT0G2W8_9ACTN</name>
<keyword evidence="7" id="KW-1185">Reference proteome</keyword>
<dbReference type="RefSeq" id="WP_242381218.1">
    <property type="nucleotide sequence ID" value="NZ_JAKRKC020000002.1"/>
</dbReference>
<evidence type="ECO:0000313" key="7">
    <source>
        <dbReference type="Proteomes" id="UP001317259"/>
    </source>
</evidence>
<dbReference type="PANTHER" id="PTHR43335:SF11">
    <property type="entry name" value="ABC TRANSPORTER RELATED"/>
    <property type="match status" value="1"/>
</dbReference>
<dbReference type="PROSITE" id="PS50893">
    <property type="entry name" value="ABC_TRANSPORTER_2"/>
    <property type="match status" value="1"/>
</dbReference>
<dbReference type="Pfam" id="PF00005">
    <property type="entry name" value="ABC_tran"/>
    <property type="match status" value="1"/>
</dbReference>
<dbReference type="InterPro" id="IPR003439">
    <property type="entry name" value="ABC_transporter-like_ATP-bd"/>
</dbReference>
<dbReference type="InterPro" id="IPR027417">
    <property type="entry name" value="P-loop_NTPase"/>
</dbReference>
<reference evidence="6 7" key="1">
    <citation type="submission" date="2022-04" db="EMBL/GenBank/DDBJ databases">
        <title>Genome draft of Actinomadura sp. ATCC 31491.</title>
        <authorList>
            <person name="Shi X."/>
            <person name="Du Y."/>
        </authorList>
    </citation>
    <scope>NUCLEOTIDE SEQUENCE [LARGE SCALE GENOMIC DNA]</scope>
    <source>
        <strain evidence="6 7">ATCC 31491</strain>
    </source>
</reference>
<dbReference type="PANTHER" id="PTHR43335">
    <property type="entry name" value="ABC TRANSPORTER, ATP-BINDING PROTEIN"/>
    <property type="match status" value="1"/>
</dbReference>
<gene>
    <name evidence="6" type="ORF">MF672_034985</name>
</gene>
<dbReference type="Gene3D" id="3.40.50.300">
    <property type="entry name" value="P-loop containing nucleotide triphosphate hydrolases"/>
    <property type="match status" value="1"/>
</dbReference>
<evidence type="ECO:0000259" key="5">
    <source>
        <dbReference type="PROSITE" id="PS50893"/>
    </source>
</evidence>
<evidence type="ECO:0000256" key="3">
    <source>
        <dbReference type="ARBA" id="ARBA00022741"/>
    </source>
</evidence>
<keyword evidence="3" id="KW-0547">Nucleotide-binding</keyword>
<dbReference type="InterPro" id="IPR003593">
    <property type="entry name" value="AAA+_ATPase"/>
</dbReference>
<feature type="domain" description="ABC transporter" evidence="5">
    <location>
        <begin position="10"/>
        <end position="228"/>
    </location>
</feature>
<dbReference type="EMBL" id="JAKRKC020000002">
    <property type="protein sequence ID" value="MCK2218964.1"/>
    <property type="molecule type" value="Genomic_DNA"/>
</dbReference>
<dbReference type="Proteomes" id="UP001317259">
    <property type="component" value="Unassembled WGS sequence"/>
</dbReference>
<evidence type="ECO:0000313" key="6">
    <source>
        <dbReference type="EMBL" id="MCK2218964.1"/>
    </source>
</evidence>
<evidence type="ECO:0000256" key="4">
    <source>
        <dbReference type="ARBA" id="ARBA00022840"/>
    </source>
</evidence>
<organism evidence="6 7">
    <name type="scientific">Actinomadura luzonensis</name>
    <dbReference type="NCBI Taxonomy" id="2805427"/>
    <lineage>
        <taxon>Bacteria</taxon>
        <taxon>Bacillati</taxon>
        <taxon>Actinomycetota</taxon>
        <taxon>Actinomycetes</taxon>
        <taxon>Streptosporangiales</taxon>
        <taxon>Thermomonosporaceae</taxon>
        <taxon>Actinomadura</taxon>
    </lineage>
</organism>
<comment type="similarity">
    <text evidence="1">Belongs to the ABC transporter superfamily.</text>
</comment>
<dbReference type="GO" id="GO:0005524">
    <property type="term" value="F:ATP binding"/>
    <property type="evidence" value="ECO:0007669"/>
    <property type="project" value="UniProtKB-KW"/>
</dbReference>
<dbReference type="SMART" id="SM00382">
    <property type="entry name" value="AAA"/>
    <property type="match status" value="1"/>
</dbReference>
<protein>
    <submittedName>
        <fullName evidence="6">ABC transporter ATP-binding protein</fullName>
    </submittedName>
</protein>
<dbReference type="SUPFAM" id="SSF52540">
    <property type="entry name" value="P-loop containing nucleoside triphosphate hydrolases"/>
    <property type="match status" value="1"/>
</dbReference>
<keyword evidence="2" id="KW-0813">Transport</keyword>
<comment type="caution">
    <text evidence="6">The sequence shown here is derived from an EMBL/GenBank/DDBJ whole genome shotgun (WGS) entry which is preliminary data.</text>
</comment>
<proteinExistence type="inferred from homology"/>